<evidence type="ECO:0000313" key="1">
    <source>
        <dbReference type="EMBL" id="KAK7847184.1"/>
    </source>
</evidence>
<reference evidence="1 2" key="1">
    <citation type="journal article" date="2018" name="Sci. Data">
        <title>The draft genome sequence of cork oak.</title>
        <authorList>
            <person name="Ramos A.M."/>
            <person name="Usie A."/>
            <person name="Barbosa P."/>
            <person name="Barros P.M."/>
            <person name="Capote T."/>
            <person name="Chaves I."/>
            <person name="Simoes F."/>
            <person name="Abreu I."/>
            <person name="Carrasquinho I."/>
            <person name="Faro C."/>
            <person name="Guimaraes J.B."/>
            <person name="Mendonca D."/>
            <person name="Nobrega F."/>
            <person name="Rodrigues L."/>
            <person name="Saibo N.J.M."/>
            <person name="Varela M.C."/>
            <person name="Egas C."/>
            <person name="Matos J."/>
            <person name="Miguel C.M."/>
            <person name="Oliveira M.M."/>
            <person name="Ricardo C.P."/>
            <person name="Goncalves S."/>
        </authorList>
    </citation>
    <scope>NUCLEOTIDE SEQUENCE [LARGE SCALE GENOMIC DNA]</scope>
    <source>
        <strain evidence="2">cv. HL8</strain>
    </source>
</reference>
<gene>
    <name evidence="1" type="ORF">CFP56_006992</name>
</gene>
<keyword evidence="2" id="KW-1185">Reference proteome</keyword>
<name>A0AAW0L8K9_QUESU</name>
<evidence type="ECO:0000313" key="2">
    <source>
        <dbReference type="Proteomes" id="UP000237347"/>
    </source>
</evidence>
<proteinExistence type="predicted"/>
<dbReference type="AlphaFoldDB" id="A0AAW0L8K9"/>
<accession>A0AAW0L8K9</accession>
<comment type="caution">
    <text evidence="1">The sequence shown here is derived from an EMBL/GenBank/DDBJ whole genome shotgun (WGS) entry which is preliminary data.</text>
</comment>
<dbReference type="EMBL" id="PKMF04000145">
    <property type="protein sequence ID" value="KAK7847184.1"/>
    <property type="molecule type" value="Genomic_DNA"/>
</dbReference>
<sequence>MTGKRSRLIKYPKDGVNHYKVIYRPSDIWHFLTLSYIFSRGRILSTIHR</sequence>
<protein>
    <submittedName>
        <fullName evidence="1">Uncharacterized protein</fullName>
    </submittedName>
</protein>
<organism evidence="1 2">
    <name type="scientific">Quercus suber</name>
    <name type="common">Cork oak</name>
    <dbReference type="NCBI Taxonomy" id="58331"/>
    <lineage>
        <taxon>Eukaryota</taxon>
        <taxon>Viridiplantae</taxon>
        <taxon>Streptophyta</taxon>
        <taxon>Embryophyta</taxon>
        <taxon>Tracheophyta</taxon>
        <taxon>Spermatophyta</taxon>
        <taxon>Magnoliopsida</taxon>
        <taxon>eudicotyledons</taxon>
        <taxon>Gunneridae</taxon>
        <taxon>Pentapetalae</taxon>
        <taxon>rosids</taxon>
        <taxon>fabids</taxon>
        <taxon>Fagales</taxon>
        <taxon>Fagaceae</taxon>
        <taxon>Quercus</taxon>
    </lineage>
</organism>
<dbReference type="Proteomes" id="UP000237347">
    <property type="component" value="Unassembled WGS sequence"/>
</dbReference>